<gene>
    <name evidence="3" type="ORF">HHK02_05555</name>
    <name evidence="2" type="ORF">LRLP16767_LR202_01228</name>
</gene>
<dbReference type="AlphaFoldDB" id="A0A081NQ08"/>
<evidence type="ECO:0000313" key="5">
    <source>
        <dbReference type="Proteomes" id="UP000510868"/>
    </source>
</evidence>
<reference evidence="4" key="2">
    <citation type="submission" date="2015-10" db="EMBL/GenBank/DDBJ databases">
        <authorList>
            <person name="Crossman L.C."/>
        </authorList>
    </citation>
    <scope>NUCLEOTIDE SEQUENCE [LARGE SCALE GENOMIC DNA]</scope>
    <source>
        <strain evidence="4">20-2</strain>
    </source>
</reference>
<accession>A0A081NQ08</accession>
<feature type="coiled-coil region" evidence="1">
    <location>
        <begin position="62"/>
        <end position="89"/>
    </location>
</feature>
<evidence type="ECO:0000313" key="2">
    <source>
        <dbReference type="EMBL" id="CUR41167.1"/>
    </source>
</evidence>
<sequence length="93" mass="11186">MKTRETMRTREEINSPMLMEREAAKYLRINNSTLVELRKYGFINSLDLGARKYPKWELDRFISKWTDSQESIEDALEQAKREHEVKDEKIVHL</sequence>
<dbReference type="EMBL" id="CP059275">
    <property type="protein sequence ID" value="QLQ62758.1"/>
    <property type="molecule type" value="Genomic_DNA"/>
</dbReference>
<dbReference type="EMBL" id="LN887603">
    <property type="protein sequence ID" value="CUR41167.1"/>
    <property type="molecule type" value="Genomic_DNA"/>
</dbReference>
<dbReference type="RefSeq" id="WP_035152807.1">
    <property type="nucleotide sequence ID" value="NZ_CP014786.1"/>
</dbReference>
<dbReference type="Proteomes" id="UP000510868">
    <property type="component" value="Chromosome"/>
</dbReference>
<evidence type="ECO:0000313" key="4">
    <source>
        <dbReference type="Proteomes" id="UP000235484"/>
    </source>
</evidence>
<protein>
    <submittedName>
        <fullName evidence="3">Helix-turn-helix domain-containing protein</fullName>
    </submittedName>
</protein>
<reference evidence="3 5" key="3">
    <citation type="submission" date="2020-07" db="EMBL/GenBank/DDBJ databases">
        <title>Genome sequence of Lactobacillus reuteri CNEI-KCA3 isolated from the faeces of a reared-broiler chicken, South-East Nigeria, reveals presence of CRISPR arrays.</title>
        <authorList>
            <person name="Anukam K.C."/>
            <person name="Ibezim C.N."/>
            <person name="BeecK W.V."/>
            <person name="Allonsius C."/>
            <person name="Broek M.D."/>
            <person name="Tuyaerts I."/>
            <person name="Attama A."/>
            <person name="Esimone C.O."/>
            <person name="Lebeer S."/>
        </authorList>
    </citation>
    <scope>NUCLEOTIDE SEQUENCE [LARGE SCALE GENOMIC DNA]</scope>
    <source>
        <strain evidence="3 5">CNEI-KCA3</strain>
    </source>
</reference>
<organism evidence="3 5">
    <name type="scientific">Limosilactobacillus reuteri</name>
    <name type="common">Lactobacillus reuteri</name>
    <dbReference type="NCBI Taxonomy" id="1598"/>
    <lineage>
        <taxon>Bacteria</taxon>
        <taxon>Bacillati</taxon>
        <taxon>Bacillota</taxon>
        <taxon>Bacilli</taxon>
        <taxon>Lactobacillales</taxon>
        <taxon>Lactobacillaceae</taxon>
        <taxon>Limosilactobacillus</taxon>
    </lineage>
</organism>
<name>A0A081NQ08_LIMRT</name>
<evidence type="ECO:0000313" key="3">
    <source>
        <dbReference type="EMBL" id="QLQ62758.1"/>
    </source>
</evidence>
<proteinExistence type="predicted"/>
<keyword evidence="1" id="KW-0175">Coiled coil</keyword>
<dbReference type="Proteomes" id="UP000235484">
    <property type="component" value="Unassembled WGS sequence"/>
</dbReference>
<dbReference type="OrthoDB" id="2295650at2"/>
<reference evidence="2" key="1">
    <citation type="submission" date="2015-10" db="EMBL/GenBank/DDBJ databases">
        <authorList>
            <person name="Gilbert D.G."/>
        </authorList>
    </citation>
    <scope>NUCLEOTIDE SEQUENCE [LARGE SCALE GENOMIC DNA]</scope>
    <source>
        <strain evidence="2">20-2</strain>
    </source>
</reference>
<evidence type="ECO:0000256" key="1">
    <source>
        <dbReference type="SAM" id="Coils"/>
    </source>
</evidence>